<dbReference type="AlphaFoldDB" id="A0A256FBG3"/>
<evidence type="ECO:0000313" key="2">
    <source>
        <dbReference type="Proteomes" id="UP000215590"/>
    </source>
</evidence>
<organism evidence="1 2">
    <name type="scientific">Brucella thiophenivorans</name>
    <dbReference type="NCBI Taxonomy" id="571255"/>
    <lineage>
        <taxon>Bacteria</taxon>
        <taxon>Pseudomonadati</taxon>
        <taxon>Pseudomonadota</taxon>
        <taxon>Alphaproteobacteria</taxon>
        <taxon>Hyphomicrobiales</taxon>
        <taxon>Brucellaceae</taxon>
        <taxon>Brucella/Ochrobactrum group</taxon>
        <taxon>Brucella</taxon>
    </lineage>
</organism>
<gene>
    <name evidence="1" type="ORF">CEV31_3686</name>
</gene>
<name>A0A256FBG3_9HYPH</name>
<keyword evidence="2" id="KW-1185">Reference proteome</keyword>
<dbReference type="Proteomes" id="UP000215590">
    <property type="component" value="Unassembled WGS sequence"/>
</dbReference>
<comment type="caution">
    <text evidence="1">The sequence shown here is derived from an EMBL/GenBank/DDBJ whole genome shotgun (WGS) entry which is preliminary data.</text>
</comment>
<evidence type="ECO:0000313" key="1">
    <source>
        <dbReference type="EMBL" id="OYR12113.1"/>
    </source>
</evidence>
<protein>
    <submittedName>
        <fullName evidence="1">Uncharacterized protein</fullName>
    </submittedName>
</protein>
<dbReference type="EMBL" id="NNRJ01000058">
    <property type="protein sequence ID" value="OYR12113.1"/>
    <property type="molecule type" value="Genomic_DNA"/>
</dbReference>
<sequence>MTACRKIAFFIMTKKWGFAKLDATHSFYKLAQSNGSLPLLKTIR</sequence>
<accession>A0A256FBG3</accession>
<proteinExistence type="predicted"/>
<reference evidence="1 2" key="1">
    <citation type="submission" date="2017-07" db="EMBL/GenBank/DDBJ databases">
        <title>Phylogenetic study on the rhizospheric bacterium Ochrobactrum sp. A44.</title>
        <authorList>
            <person name="Krzyzanowska D.M."/>
            <person name="Ossowicki A."/>
            <person name="Rajewska M."/>
            <person name="Maciag T."/>
            <person name="Kaczynski Z."/>
            <person name="Czerwicka M."/>
            <person name="Jafra S."/>
        </authorList>
    </citation>
    <scope>NUCLEOTIDE SEQUENCE [LARGE SCALE GENOMIC DNA]</scope>
    <source>
        <strain evidence="1 2">DSM 7216</strain>
    </source>
</reference>